<organism evidence="1 2">
    <name type="scientific">Thelephora ganbajun</name>
    <name type="common">Ganba fungus</name>
    <dbReference type="NCBI Taxonomy" id="370292"/>
    <lineage>
        <taxon>Eukaryota</taxon>
        <taxon>Fungi</taxon>
        <taxon>Dikarya</taxon>
        <taxon>Basidiomycota</taxon>
        <taxon>Agaricomycotina</taxon>
        <taxon>Agaricomycetes</taxon>
        <taxon>Thelephorales</taxon>
        <taxon>Thelephoraceae</taxon>
        <taxon>Thelephora</taxon>
    </lineage>
</organism>
<evidence type="ECO:0000313" key="1">
    <source>
        <dbReference type="EMBL" id="KAF9644095.1"/>
    </source>
</evidence>
<accession>A0ACB6Z309</accession>
<evidence type="ECO:0000313" key="2">
    <source>
        <dbReference type="Proteomes" id="UP000886501"/>
    </source>
</evidence>
<reference evidence="1" key="2">
    <citation type="journal article" date="2020" name="Nat. Commun.">
        <title>Large-scale genome sequencing of mycorrhizal fungi provides insights into the early evolution of symbiotic traits.</title>
        <authorList>
            <person name="Miyauchi S."/>
            <person name="Kiss E."/>
            <person name="Kuo A."/>
            <person name="Drula E."/>
            <person name="Kohler A."/>
            <person name="Sanchez-Garcia M."/>
            <person name="Morin E."/>
            <person name="Andreopoulos B."/>
            <person name="Barry K.W."/>
            <person name="Bonito G."/>
            <person name="Buee M."/>
            <person name="Carver A."/>
            <person name="Chen C."/>
            <person name="Cichocki N."/>
            <person name="Clum A."/>
            <person name="Culley D."/>
            <person name="Crous P.W."/>
            <person name="Fauchery L."/>
            <person name="Girlanda M."/>
            <person name="Hayes R.D."/>
            <person name="Keri Z."/>
            <person name="LaButti K."/>
            <person name="Lipzen A."/>
            <person name="Lombard V."/>
            <person name="Magnuson J."/>
            <person name="Maillard F."/>
            <person name="Murat C."/>
            <person name="Nolan M."/>
            <person name="Ohm R.A."/>
            <person name="Pangilinan J."/>
            <person name="Pereira M.F."/>
            <person name="Perotto S."/>
            <person name="Peter M."/>
            <person name="Pfister S."/>
            <person name="Riley R."/>
            <person name="Sitrit Y."/>
            <person name="Stielow J.B."/>
            <person name="Szollosi G."/>
            <person name="Zifcakova L."/>
            <person name="Stursova M."/>
            <person name="Spatafora J.W."/>
            <person name="Tedersoo L."/>
            <person name="Vaario L.M."/>
            <person name="Yamada A."/>
            <person name="Yan M."/>
            <person name="Wang P."/>
            <person name="Xu J."/>
            <person name="Bruns T."/>
            <person name="Baldrian P."/>
            <person name="Vilgalys R."/>
            <person name="Dunand C."/>
            <person name="Henrissat B."/>
            <person name="Grigoriev I.V."/>
            <person name="Hibbett D."/>
            <person name="Nagy L.G."/>
            <person name="Martin F.M."/>
        </authorList>
    </citation>
    <scope>NUCLEOTIDE SEQUENCE</scope>
    <source>
        <strain evidence="1">P2</strain>
    </source>
</reference>
<dbReference type="Proteomes" id="UP000886501">
    <property type="component" value="Unassembled WGS sequence"/>
</dbReference>
<dbReference type="EMBL" id="MU118161">
    <property type="protein sequence ID" value="KAF9644095.1"/>
    <property type="molecule type" value="Genomic_DNA"/>
</dbReference>
<gene>
    <name evidence="1" type="ORF">BDM02DRAFT_3122478</name>
</gene>
<comment type="caution">
    <text evidence="1">The sequence shown here is derived from an EMBL/GenBank/DDBJ whole genome shotgun (WGS) entry which is preliminary data.</text>
</comment>
<proteinExistence type="predicted"/>
<protein>
    <submittedName>
        <fullName evidence="1">Uncharacterized protein</fullName>
    </submittedName>
</protein>
<keyword evidence="2" id="KW-1185">Reference proteome</keyword>
<name>A0ACB6Z309_THEGA</name>
<sequence>MNAIHHLVARPWCGWFPDWRDYKPSPDELILFSCALAQAAKFEYHMREDEPNVLDWLVHFALRFLSQDQLPPTSVVLDCLTIIATDLGCNVPDANRMEPDENAELDQLFDLIVREYDTIGPNDFHTDRSKDKATIALLPYAARREENGAGKPPYTSFRASRPSLDFRTGHKILGCSPSHFTEVRNFVRDPIWVGVPAVCK</sequence>
<reference evidence="1" key="1">
    <citation type="submission" date="2019-10" db="EMBL/GenBank/DDBJ databases">
        <authorList>
            <consortium name="DOE Joint Genome Institute"/>
            <person name="Kuo A."/>
            <person name="Miyauchi S."/>
            <person name="Kiss E."/>
            <person name="Drula E."/>
            <person name="Kohler A."/>
            <person name="Sanchez-Garcia M."/>
            <person name="Andreopoulos B."/>
            <person name="Barry K.W."/>
            <person name="Bonito G."/>
            <person name="Buee M."/>
            <person name="Carver A."/>
            <person name="Chen C."/>
            <person name="Cichocki N."/>
            <person name="Clum A."/>
            <person name="Culley D."/>
            <person name="Crous P.W."/>
            <person name="Fauchery L."/>
            <person name="Girlanda M."/>
            <person name="Hayes R."/>
            <person name="Keri Z."/>
            <person name="Labutti K."/>
            <person name="Lipzen A."/>
            <person name="Lombard V."/>
            <person name="Magnuson J."/>
            <person name="Maillard F."/>
            <person name="Morin E."/>
            <person name="Murat C."/>
            <person name="Nolan M."/>
            <person name="Ohm R."/>
            <person name="Pangilinan J."/>
            <person name="Pereira M."/>
            <person name="Perotto S."/>
            <person name="Peter M."/>
            <person name="Riley R."/>
            <person name="Sitrit Y."/>
            <person name="Stielow B."/>
            <person name="Szollosi G."/>
            <person name="Zifcakova L."/>
            <person name="Stursova M."/>
            <person name="Spatafora J.W."/>
            <person name="Tedersoo L."/>
            <person name="Vaario L.-M."/>
            <person name="Yamada A."/>
            <person name="Yan M."/>
            <person name="Wang P."/>
            <person name="Xu J."/>
            <person name="Bruns T."/>
            <person name="Baldrian P."/>
            <person name="Vilgalys R."/>
            <person name="Henrissat B."/>
            <person name="Grigoriev I.V."/>
            <person name="Hibbett D."/>
            <person name="Nagy L.G."/>
            <person name="Martin F.M."/>
        </authorList>
    </citation>
    <scope>NUCLEOTIDE SEQUENCE</scope>
    <source>
        <strain evidence="1">P2</strain>
    </source>
</reference>